<organism evidence="3 4">
    <name type="scientific">Pseudomonas guineae</name>
    <dbReference type="NCBI Taxonomy" id="425504"/>
    <lineage>
        <taxon>Bacteria</taxon>
        <taxon>Pseudomonadati</taxon>
        <taxon>Pseudomonadota</taxon>
        <taxon>Gammaproteobacteria</taxon>
        <taxon>Pseudomonadales</taxon>
        <taxon>Pseudomonadaceae</taxon>
        <taxon>Pseudomonas</taxon>
    </lineage>
</organism>
<feature type="region of interest" description="Disordered" evidence="1">
    <location>
        <begin position="428"/>
        <end position="459"/>
    </location>
</feature>
<evidence type="ECO:0000313" key="4">
    <source>
        <dbReference type="Proteomes" id="UP000243606"/>
    </source>
</evidence>
<feature type="transmembrane region" description="Helical" evidence="2">
    <location>
        <begin position="322"/>
        <end position="349"/>
    </location>
</feature>
<reference evidence="4" key="1">
    <citation type="submission" date="2016-10" db="EMBL/GenBank/DDBJ databases">
        <authorList>
            <person name="Varghese N."/>
            <person name="Submissions S."/>
        </authorList>
    </citation>
    <scope>NUCLEOTIDE SEQUENCE [LARGE SCALE GENOMIC DNA]</scope>
    <source>
        <strain evidence="4">LMG 24016</strain>
    </source>
</reference>
<proteinExistence type="predicted"/>
<keyword evidence="2" id="KW-0812">Transmembrane</keyword>
<gene>
    <name evidence="3" type="ORF">SAMN05216206_1580</name>
</gene>
<dbReference type="AlphaFoldDB" id="A0A1I3FQM4"/>
<feature type="transmembrane region" description="Helical" evidence="2">
    <location>
        <begin position="18"/>
        <end position="37"/>
    </location>
</feature>
<dbReference type="Proteomes" id="UP000243606">
    <property type="component" value="Unassembled WGS sequence"/>
</dbReference>
<keyword evidence="2" id="KW-0472">Membrane</keyword>
<sequence>MEDFSFNALMALALANKLVTGAVITTLLSALLIKVYWDKVGYFLMRVWHGTPVIGTVARLASSSTSTDHKKWLLSEASLCNNYYDYYQDVGDKSSDYYNKCESYLDTIGEGDRRERPIWVLVLIFLLILFEAVGFAYVLVPFINQNLSSNDQAYLGWMAAFLLSIISAGFAEAAGRAIHHNSLVNKARHWWEGDQDENKVTPLKQVQPGVRIKETEKDEGGKDYNRILARIVTNQTVTPRHGWIVGCALVVMIMACAAFGIRAYQLKSIETEMVGNPSVFAEQSYESSASPFELPEDSAAVNQEASDSTLTDKMDAIRSASLITFVVLSVIYVAIQAVSVWLASIFGFAGVESKKAWEYTHKFNNAVELERWMENQRGKIAAHADHKLRMLQMKLSKRTTTDSNVQAALKGAHGRDFNAYVLRMQEEAGTHRSQAQPNLPSAAQVQPISPPAQPTATPAAIAQPTPAVPEIQAESPAPAVEATQAADHNALRSKDLTAYNNEQLGTICRAKGYDLDAVLALRAEQQLLKDFEEV</sequence>
<name>A0A1I3FQM4_9PSED</name>
<dbReference type="STRING" id="425504.SAMN05216206_1580"/>
<dbReference type="RefSeq" id="WP_090241095.1">
    <property type="nucleotide sequence ID" value="NZ_FOQL01000001.1"/>
</dbReference>
<evidence type="ECO:0000256" key="2">
    <source>
        <dbReference type="SAM" id="Phobius"/>
    </source>
</evidence>
<protein>
    <submittedName>
        <fullName evidence="3">Uncharacterized protein</fullName>
    </submittedName>
</protein>
<keyword evidence="2" id="KW-1133">Transmembrane helix</keyword>
<feature type="transmembrane region" description="Helical" evidence="2">
    <location>
        <begin position="243"/>
        <end position="264"/>
    </location>
</feature>
<evidence type="ECO:0000313" key="3">
    <source>
        <dbReference type="EMBL" id="SFI13496.1"/>
    </source>
</evidence>
<feature type="transmembrane region" description="Helical" evidence="2">
    <location>
        <begin position="152"/>
        <end position="171"/>
    </location>
</feature>
<feature type="compositionally biased region" description="Polar residues" evidence="1">
    <location>
        <begin position="431"/>
        <end position="444"/>
    </location>
</feature>
<evidence type="ECO:0000256" key="1">
    <source>
        <dbReference type="SAM" id="MobiDB-lite"/>
    </source>
</evidence>
<dbReference type="OrthoDB" id="5366203at2"/>
<feature type="transmembrane region" description="Helical" evidence="2">
    <location>
        <begin position="118"/>
        <end position="140"/>
    </location>
</feature>
<accession>A0A1I3FQM4</accession>
<keyword evidence="4" id="KW-1185">Reference proteome</keyword>
<dbReference type="EMBL" id="FOQL01000001">
    <property type="protein sequence ID" value="SFI13496.1"/>
    <property type="molecule type" value="Genomic_DNA"/>
</dbReference>